<dbReference type="Proteomes" id="UP000799779">
    <property type="component" value="Unassembled WGS sequence"/>
</dbReference>
<name>A0A6A5X2Z7_9PLEO</name>
<organism evidence="2 3">
    <name type="scientific">Amniculicola lignicola CBS 123094</name>
    <dbReference type="NCBI Taxonomy" id="1392246"/>
    <lineage>
        <taxon>Eukaryota</taxon>
        <taxon>Fungi</taxon>
        <taxon>Dikarya</taxon>
        <taxon>Ascomycota</taxon>
        <taxon>Pezizomycotina</taxon>
        <taxon>Dothideomycetes</taxon>
        <taxon>Pleosporomycetidae</taxon>
        <taxon>Pleosporales</taxon>
        <taxon>Amniculicolaceae</taxon>
        <taxon>Amniculicola</taxon>
    </lineage>
</organism>
<dbReference type="OrthoDB" id="3684807at2759"/>
<protein>
    <submittedName>
        <fullName evidence="2">Uncharacterized protein</fullName>
    </submittedName>
</protein>
<proteinExistence type="predicted"/>
<reference evidence="2" key="1">
    <citation type="journal article" date="2020" name="Stud. Mycol.">
        <title>101 Dothideomycetes genomes: a test case for predicting lifestyles and emergence of pathogens.</title>
        <authorList>
            <person name="Haridas S."/>
            <person name="Albert R."/>
            <person name="Binder M."/>
            <person name="Bloem J."/>
            <person name="Labutti K."/>
            <person name="Salamov A."/>
            <person name="Andreopoulos B."/>
            <person name="Baker S."/>
            <person name="Barry K."/>
            <person name="Bills G."/>
            <person name="Bluhm B."/>
            <person name="Cannon C."/>
            <person name="Castanera R."/>
            <person name="Culley D."/>
            <person name="Daum C."/>
            <person name="Ezra D."/>
            <person name="Gonzalez J."/>
            <person name="Henrissat B."/>
            <person name="Kuo A."/>
            <person name="Liang C."/>
            <person name="Lipzen A."/>
            <person name="Lutzoni F."/>
            <person name="Magnuson J."/>
            <person name="Mondo S."/>
            <person name="Nolan M."/>
            <person name="Ohm R."/>
            <person name="Pangilinan J."/>
            <person name="Park H.-J."/>
            <person name="Ramirez L."/>
            <person name="Alfaro M."/>
            <person name="Sun H."/>
            <person name="Tritt A."/>
            <person name="Yoshinaga Y."/>
            <person name="Zwiers L.-H."/>
            <person name="Turgeon B."/>
            <person name="Goodwin S."/>
            <person name="Spatafora J."/>
            <person name="Crous P."/>
            <person name="Grigoriev I."/>
        </authorList>
    </citation>
    <scope>NUCLEOTIDE SEQUENCE</scope>
    <source>
        <strain evidence="2">CBS 123094</strain>
    </source>
</reference>
<feature type="compositionally biased region" description="Low complexity" evidence="1">
    <location>
        <begin position="210"/>
        <end position="221"/>
    </location>
</feature>
<accession>A0A6A5X2Z7</accession>
<evidence type="ECO:0000256" key="1">
    <source>
        <dbReference type="SAM" id="MobiDB-lite"/>
    </source>
</evidence>
<keyword evidence="3" id="KW-1185">Reference proteome</keyword>
<dbReference type="EMBL" id="ML977558">
    <property type="protein sequence ID" value="KAF2007086.1"/>
    <property type="molecule type" value="Genomic_DNA"/>
</dbReference>
<feature type="region of interest" description="Disordered" evidence="1">
    <location>
        <begin position="207"/>
        <end position="228"/>
    </location>
</feature>
<evidence type="ECO:0000313" key="3">
    <source>
        <dbReference type="Proteomes" id="UP000799779"/>
    </source>
</evidence>
<dbReference type="AlphaFoldDB" id="A0A6A5X2Z7"/>
<gene>
    <name evidence="2" type="ORF">P154DRAFT_517500</name>
</gene>
<sequence length="270" mass="29578">MCKFIYTFHPCGHMSYTFSTPTFPTCSPQNICLIPDVQYVCENMALFVHEACVGRKMCAECLTSTPPSPSLYPSPDDPYLKSLPSIVLVLQQSLHKLSFASGQAVDYARRYVAFLARMSANYKECGAANTSTEQMAGYIGSAYLSATPRQTPLAAPRPPIYHAPFYHPLARPAPPGILPLALRPLLPRPQTFTKPFLPFHSVPDIPRPPSTSSSSILTNPSQDSATNLSRFSSPISFITNPSEDVGCGVRHVEWECGFCGSECFCWGLAD</sequence>
<evidence type="ECO:0000313" key="2">
    <source>
        <dbReference type="EMBL" id="KAF2007086.1"/>
    </source>
</evidence>